<proteinExistence type="predicted"/>
<protein>
    <submittedName>
        <fullName evidence="3">Uncharacterized protein</fullName>
    </submittedName>
</protein>
<feature type="coiled-coil region" evidence="1">
    <location>
        <begin position="607"/>
        <end position="634"/>
    </location>
</feature>
<reference evidence="3 4" key="1">
    <citation type="journal article" date="2012" name="Proc. Natl. Acad. Sci. U.S.A.">
        <title>Antigenic diversity is generated by distinct evolutionary mechanisms in African trypanosome species.</title>
        <authorList>
            <person name="Jackson A.P."/>
            <person name="Berry A."/>
            <person name="Aslett M."/>
            <person name="Allison H.C."/>
            <person name="Burton P."/>
            <person name="Vavrova-Anderson J."/>
            <person name="Brown R."/>
            <person name="Browne H."/>
            <person name="Corton N."/>
            <person name="Hauser H."/>
            <person name="Gamble J."/>
            <person name="Gilderthorp R."/>
            <person name="Marcello L."/>
            <person name="McQuillan J."/>
            <person name="Otto T.D."/>
            <person name="Quail M.A."/>
            <person name="Sanders M.J."/>
            <person name="van Tonder A."/>
            <person name="Ginger M.L."/>
            <person name="Field M.C."/>
            <person name="Barry J.D."/>
            <person name="Hertz-Fowler C."/>
            <person name="Berriman M."/>
        </authorList>
    </citation>
    <scope>NUCLEOTIDE SEQUENCE</scope>
    <source>
        <strain evidence="3 4">Y486</strain>
    </source>
</reference>
<sequence length="779" mass="86344">MKLWATRRVALLLFVASCCSTVCGEEPDAKIPAHADPELRRKEKVLLCNASQMFIDWNVTFRALHKRAMRANATVTAILENFGSYKSASAARSMAKQAVPGVYEVIGNTTAALETARDFMNGIERDFFNAFEGIKHKPEEHIFGHSNLNLQGEDKRVSEVLKMFEDVEKLFSVCKKNDAKSGTVEAMELKVMKAVDNASDLVNWEYERRQEWNETLRSVGSWLVSMKNHTAGKKTNIWSYSGTVRNITKKDCDTILRCPESNKCTNNVLESAYHNIFRHLHDVGSSNVSSSIEENGCNGTHREFVATVDAMAPKNIEREDAVKALCQKLKDGGIIEENCKTEKTSFDWIESRFRTTVPKMITYFNRSLKDLSDGEMKMKNATNTLIAVVRESVREASKHLAEVKVHFSSLNALETFKFATTNVTSLQNKHGIAEKKLNNSTELGERALAIIMTVNASCASCARNDVSVQEAYSSMRRTVEEAKGLNSETKSALEKVTNALSGLNLQNETTTKALQGGSQYLGHVVRDFNDIVNSTYAARKTVDDIGIHLPGEYVTSDMTADKAAEVIERLARSRLANGTEELSLHLQRCEKEVIGLKSLIAQVDSNCSGAQEIAAEVDRTVDEAEEQSKEIQQIAVQTVVSELKGRWDALCALLADLQVLTLELESLKGRDSKVVRTISELRGTVDTYAVAASKTEMKCEGIAAAVRKAVVFRPDAAHEAKMSLGAYGRCATSSESVRRESSKALVAAHSTEELHVKVHDLQKTTEEQRANRHKELGIL</sequence>
<gene>
    <name evidence="3" type="ORF">TvY486_0016900</name>
</gene>
<keyword evidence="2" id="KW-0732">Signal</keyword>
<feature type="signal peptide" evidence="2">
    <location>
        <begin position="1"/>
        <end position="24"/>
    </location>
</feature>
<dbReference type="EMBL" id="CAEX01002326">
    <property type="protein sequence ID" value="CCD18979.1"/>
    <property type="molecule type" value="Genomic_DNA"/>
</dbReference>
<dbReference type="VEuPathDB" id="TriTrypDB:TvY486_0016900"/>
<evidence type="ECO:0000313" key="3">
    <source>
        <dbReference type="EMBL" id="CCD18979.1"/>
    </source>
</evidence>
<name>F9WN64_TRYVY</name>
<dbReference type="AlphaFoldDB" id="F9WN64"/>
<evidence type="ECO:0000313" key="4">
    <source>
        <dbReference type="Proteomes" id="UP000009027"/>
    </source>
</evidence>
<keyword evidence="1" id="KW-0175">Coiled coil</keyword>
<evidence type="ECO:0000256" key="2">
    <source>
        <dbReference type="SAM" id="SignalP"/>
    </source>
</evidence>
<feature type="chain" id="PRO_5003389368" evidence="2">
    <location>
        <begin position="25"/>
        <end position="779"/>
    </location>
</feature>
<evidence type="ECO:0000256" key="1">
    <source>
        <dbReference type="SAM" id="Coils"/>
    </source>
</evidence>
<keyword evidence="4" id="KW-1185">Reference proteome</keyword>
<dbReference type="Proteomes" id="UP000009027">
    <property type="component" value="Unassembled WGS sequence"/>
</dbReference>
<organism evidence="3 4">
    <name type="scientific">Trypanosoma vivax (strain Y486)</name>
    <dbReference type="NCBI Taxonomy" id="1055687"/>
    <lineage>
        <taxon>Eukaryota</taxon>
        <taxon>Discoba</taxon>
        <taxon>Euglenozoa</taxon>
        <taxon>Kinetoplastea</taxon>
        <taxon>Metakinetoplastina</taxon>
        <taxon>Trypanosomatida</taxon>
        <taxon>Trypanosomatidae</taxon>
        <taxon>Trypanosoma</taxon>
        <taxon>Duttonella</taxon>
    </lineage>
</organism>
<accession>F9WN64</accession>